<keyword evidence="3 11" id="KW-0328">Glycosyltransferase</keyword>
<keyword evidence="6 11" id="KW-0735">Signal-anchor</keyword>
<evidence type="ECO:0000256" key="6">
    <source>
        <dbReference type="ARBA" id="ARBA00022968"/>
    </source>
</evidence>
<evidence type="ECO:0000256" key="3">
    <source>
        <dbReference type="ARBA" id="ARBA00022676"/>
    </source>
</evidence>
<reference evidence="13" key="1">
    <citation type="submission" date="2025-08" db="UniProtKB">
        <authorList>
            <consortium name="RefSeq"/>
        </authorList>
    </citation>
    <scope>IDENTIFICATION</scope>
</reference>
<proteinExistence type="inferred from homology"/>
<keyword evidence="9 11" id="KW-0472">Membrane</keyword>
<dbReference type="GO" id="GO:0016758">
    <property type="term" value="F:hexosyltransferase activity"/>
    <property type="evidence" value="ECO:0007669"/>
    <property type="project" value="InterPro"/>
</dbReference>
<evidence type="ECO:0000256" key="1">
    <source>
        <dbReference type="ARBA" id="ARBA00004323"/>
    </source>
</evidence>
<evidence type="ECO:0000256" key="5">
    <source>
        <dbReference type="ARBA" id="ARBA00022692"/>
    </source>
</evidence>
<accession>A0AAJ7SG43</accession>
<dbReference type="Pfam" id="PF01762">
    <property type="entry name" value="Galactosyl_T"/>
    <property type="match status" value="1"/>
</dbReference>
<keyword evidence="8 11" id="KW-0333">Golgi apparatus</keyword>
<dbReference type="GO" id="GO:0000139">
    <property type="term" value="C:Golgi membrane"/>
    <property type="evidence" value="ECO:0007669"/>
    <property type="project" value="UniProtKB-SubCell"/>
</dbReference>
<dbReference type="GO" id="GO:0006493">
    <property type="term" value="P:protein O-linked glycosylation"/>
    <property type="evidence" value="ECO:0007669"/>
    <property type="project" value="TreeGrafter"/>
</dbReference>
<keyword evidence="5 11" id="KW-0812">Transmembrane</keyword>
<evidence type="ECO:0000256" key="11">
    <source>
        <dbReference type="RuleBase" id="RU363063"/>
    </source>
</evidence>
<evidence type="ECO:0000256" key="4">
    <source>
        <dbReference type="ARBA" id="ARBA00022679"/>
    </source>
</evidence>
<dbReference type="KEGG" id="goe:100901142"/>
<dbReference type="PANTHER" id="PTHR11214">
    <property type="entry name" value="BETA-1,3-N-ACETYLGLUCOSAMINYLTRANSFERASE"/>
    <property type="match status" value="1"/>
</dbReference>
<name>A0AAJ7SG43_9ACAR</name>
<dbReference type="RefSeq" id="XP_028967985.1">
    <property type="nucleotide sequence ID" value="XM_029112152.1"/>
</dbReference>
<keyword evidence="7 11" id="KW-1133">Transmembrane helix</keyword>
<feature type="transmembrane region" description="Helical" evidence="11">
    <location>
        <begin position="40"/>
        <end position="61"/>
    </location>
</feature>
<dbReference type="FunFam" id="3.90.550.50:FF:000001">
    <property type="entry name" value="Hexosyltransferase"/>
    <property type="match status" value="1"/>
</dbReference>
<organism evidence="12 13">
    <name type="scientific">Galendromus occidentalis</name>
    <name type="common">western predatory mite</name>
    <dbReference type="NCBI Taxonomy" id="34638"/>
    <lineage>
        <taxon>Eukaryota</taxon>
        <taxon>Metazoa</taxon>
        <taxon>Ecdysozoa</taxon>
        <taxon>Arthropoda</taxon>
        <taxon>Chelicerata</taxon>
        <taxon>Arachnida</taxon>
        <taxon>Acari</taxon>
        <taxon>Parasitiformes</taxon>
        <taxon>Mesostigmata</taxon>
        <taxon>Gamasina</taxon>
        <taxon>Phytoseioidea</taxon>
        <taxon>Phytoseiidae</taxon>
        <taxon>Typhlodrominae</taxon>
        <taxon>Galendromus</taxon>
    </lineage>
</organism>
<comment type="subcellular location">
    <subcellularLocation>
        <location evidence="1 11">Golgi apparatus membrane</location>
        <topology evidence="1 11">Single-pass type II membrane protein</topology>
    </subcellularLocation>
</comment>
<protein>
    <recommendedName>
        <fullName evidence="11">Hexosyltransferase</fullName>
        <ecNumber evidence="11">2.4.1.-</ecNumber>
    </recommendedName>
</protein>
<dbReference type="AlphaFoldDB" id="A0AAJ7SG43"/>
<evidence type="ECO:0000256" key="7">
    <source>
        <dbReference type="ARBA" id="ARBA00022989"/>
    </source>
</evidence>
<gene>
    <name evidence="13" type="primary">LOC100901142</name>
</gene>
<comment type="similarity">
    <text evidence="2 11">Belongs to the glycosyltransferase 31 family.</text>
</comment>
<evidence type="ECO:0000313" key="13">
    <source>
        <dbReference type="RefSeq" id="XP_028967985.1"/>
    </source>
</evidence>
<dbReference type="Gene3D" id="3.90.550.50">
    <property type="match status" value="1"/>
</dbReference>
<sequence length="353" mass="40712">MKYQKLPSRDDLEIQIPSNVRPAVSSVHVSAYSTRASVKFGLFCFVFISLYCLIYSPLSAWTTEPGIAPNLTWVLRQRESFLYILQPQNFTAILAPTESRCDPQRLVTIVVCSAAGNDVARRAIRESWATEYPDDSRVFFLVGKGAPNDTKLQEKLEMEAEHYDDLIQEDFFDSYNNLTLKSAFLLKWANYSGCAASSRYILKTDDDMYINVQNLVNVLRVKGKSRMLLGSLITKAKPVRDFKSKWYVPSYVFSEKMYPDYLSGTGYVMSTDIVSDLLRMTESTPFFHMEDIYVTGLLARRLGVRRLNHEGFKYFKRKNNVCVFRRLISAHMMAPWELRKMFADVHDKTKSCR</sequence>
<evidence type="ECO:0000256" key="2">
    <source>
        <dbReference type="ARBA" id="ARBA00008661"/>
    </source>
</evidence>
<dbReference type="GeneID" id="100901142"/>
<keyword evidence="10" id="KW-0325">Glycoprotein</keyword>
<dbReference type="InterPro" id="IPR002659">
    <property type="entry name" value="Glyco_trans_31"/>
</dbReference>
<dbReference type="Proteomes" id="UP000694867">
    <property type="component" value="Unplaced"/>
</dbReference>
<keyword evidence="12" id="KW-1185">Reference proteome</keyword>
<evidence type="ECO:0000256" key="10">
    <source>
        <dbReference type="ARBA" id="ARBA00023180"/>
    </source>
</evidence>
<dbReference type="EC" id="2.4.1.-" evidence="11"/>
<evidence type="ECO:0000313" key="12">
    <source>
        <dbReference type="Proteomes" id="UP000694867"/>
    </source>
</evidence>
<evidence type="ECO:0000256" key="8">
    <source>
        <dbReference type="ARBA" id="ARBA00023034"/>
    </source>
</evidence>
<keyword evidence="4" id="KW-0808">Transferase</keyword>
<dbReference type="PANTHER" id="PTHR11214:SF314">
    <property type="entry name" value="HEXOSYLTRANSFERASE"/>
    <property type="match status" value="1"/>
</dbReference>
<evidence type="ECO:0000256" key="9">
    <source>
        <dbReference type="ARBA" id="ARBA00023136"/>
    </source>
</evidence>